<evidence type="ECO:0000313" key="2">
    <source>
        <dbReference type="Proteomes" id="UP000580051"/>
    </source>
</evidence>
<organism evidence="1 2">
    <name type="scientific">Candidatus Hakubella thermalkaliphila</name>
    <dbReference type="NCBI Taxonomy" id="2754717"/>
    <lineage>
        <taxon>Bacteria</taxon>
        <taxon>Bacillati</taxon>
        <taxon>Actinomycetota</taxon>
        <taxon>Actinomycetota incertae sedis</taxon>
        <taxon>Candidatus Hakubellales</taxon>
        <taxon>Candidatus Hakubellaceae</taxon>
        <taxon>Candidatus Hakubella</taxon>
    </lineage>
</organism>
<accession>A0A6V8NNF6</accession>
<evidence type="ECO:0000313" key="1">
    <source>
        <dbReference type="EMBL" id="GFP21929.1"/>
    </source>
</evidence>
<gene>
    <name evidence="1" type="ORF">HKBW3S06_01155</name>
</gene>
<sequence length="79" mass="9102">MILNFWKHRICNAITEGKINKIKASTNLFELIRDRSLQVYPDENLRLAILRSVAIETARGWRITKEKTGHKIDVVVALA</sequence>
<comment type="caution">
    <text evidence="1">The sequence shown here is derived from an EMBL/GenBank/DDBJ whole genome shotgun (WGS) entry which is preliminary data.</text>
</comment>
<name>A0A6V8NNF6_9ACTN</name>
<dbReference type="AlphaFoldDB" id="A0A6V8NNF6"/>
<feature type="non-terminal residue" evidence="1">
    <location>
        <position position="79"/>
    </location>
</feature>
<dbReference type="EMBL" id="BLRV01000141">
    <property type="protein sequence ID" value="GFP21929.1"/>
    <property type="molecule type" value="Genomic_DNA"/>
</dbReference>
<proteinExistence type="predicted"/>
<dbReference type="Proteomes" id="UP000580051">
    <property type="component" value="Unassembled WGS sequence"/>
</dbReference>
<protein>
    <submittedName>
        <fullName evidence="1">Uncharacterized protein</fullName>
    </submittedName>
</protein>
<dbReference type="RefSeq" id="WP_176227001.1">
    <property type="nucleotide sequence ID" value="NZ_BLRV01000141.1"/>
</dbReference>
<reference evidence="1 2" key="1">
    <citation type="journal article" date="2020" name="Front. Microbiol.">
        <title>Single-cell genomics of novel Actinobacteria with the Wood-Ljungdahl pathway discovered in a serpentinizing system.</title>
        <authorList>
            <person name="Merino N."/>
            <person name="Kawai M."/>
            <person name="Boyd E.S."/>
            <person name="Colman D.R."/>
            <person name="McGlynn S.E."/>
            <person name="Nealson K.H."/>
            <person name="Kurokawa K."/>
            <person name="Hongoh Y."/>
        </authorList>
    </citation>
    <scope>NUCLEOTIDE SEQUENCE [LARGE SCALE GENOMIC DNA]</scope>
    <source>
        <strain evidence="1 2">S06</strain>
    </source>
</reference>